<evidence type="ECO:0000313" key="2">
    <source>
        <dbReference type="Proteomes" id="UP000595437"/>
    </source>
</evidence>
<organism evidence="1 2">
    <name type="scientific">Caligus rogercresseyi</name>
    <name type="common">Sea louse</name>
    <dbReference type="NCBI Taxonomy" id="217165"/>
    <lineage>
        <taxon>Eukaryota</taxon>
        <taxon>Metazoa</taxon>
        <taxon>Ecdysozoa</taxon>
        <taxon>Arthropoda</taxon>
        <taxon>Crustacea</taxon>
        <taxon>Multicrustacea</taxon>
        <taxon>Hexanauplia</taxon>
        <taxon>Copepoda</taxon>
        <taxon>Siphonostomatoida</taxon>
        <taxon>Caligidae</taxon>
        <taxon>Caligus</taxon>
    </lineage>
</organism>
<gene>
    <name evidence="1" type="ORF">FKW44_008997</name>
</gene>
<keyword evidence="2" id="KW-1185">Reference proteome</keyword>
<evidence type="ECO:0000313" key="1">
    <source>
        <dbReference type="EMBL" id="QQP48626.1"/>
    </source>
</evidence>
<name>A0A7T8K7Z1_CALRO</name>
<accession>A0A7T8K7Z1</accession>
<reference evidence="2" key="1">
    <citation type="submission" date="2021-01" db="EMBL/GenBank/DDBJ databases">
        <title>Caligus Genome Assembly.</title>
        <authorList>
            <person name="Gallardo-Escarate C."/>
        </authorList>
    </citation>
    <scope>NUCLEOTIDE SEQUENCE [LARGE SCALE GENOMIC DNA]</scope>
</reference>
<sequence>HSWLRHCPTANEPRGDLTEAVLQVKFRLRELIHAEESSSRPEYSIQESPPTDILPQVLKYYLPLMSPLSTFSMFNPMKKLTNTDHPWHLHLQVS</sequence>
<proteinExistence type="predicted"/>
<feature type="non-terminal residue" evidence="1">
    <location>
        <position position="1"/>
    </location>
</feature>
<feature type="non-terminal residue" evidence="1">
    <location>
        <position position="94"/>
    </location>
</feature>
<dbReference type="EMBL" id="CP045895">
    <property type="protein sequence ID" value="QQP48626.1"/>
    <property type="molecule type" value="Genomic_DNA"/>
</dbReference>
<protein>
    <submittedName>
        <fullName evidence="1">Uncharacterized protein</fullName>
    </submittedName>
</protein>
<dbReference type="AlphaFoldDB" id="A0A7T8K7Z1"/>
<dbReference type="Proteomes" id="UP000595437">
    <property type="component" value="Chromosome 6"/>
</dbReference>